<dbReference type="EMBL" id="JAOYFB010000004">
    <property type="protein sequence ID" value="KAK4012708.1"/>
    <property type="molecule type" value="Genomic_DNA"/>
</dbReference>
<sequence>MTRLFDNSYVVHIHLSQTSFHYEVKLNFKNLSIYAWDSDNRWTAYWFFFGSGGGVWKLSLGPVRANRERRNLVQSNQRSQGYLFQINQNSRLGLKCSYVKHQYVLNKNFVIDRIAEELKHLFIVFFSYAPKDLNTTTKGRTAQMELQNRNTWIRQSFLAANHDFYFCLILCLGGKGKSESTYAELESISCGVRISYIGLLVVCVGGFNSLGQTAIRMGVLAS</sequence>
<reference evidence="1 2" key="1">
    <citation type="journal article" date="2023" name="Nucleic Acids Res.">
        <title>The hologenome of Daphnia magna reveals possible DNA methylation and microbiome-mediated evolution of the host genome.</title>
        <authorList>
            <person name="Chaturvedi A."/>
            <person name="Li X."/>
            <person name="Dhandapani V."/>
            <person name="Marshall H."/>
            <person name="Kissane S."/>
            <person name="Cuenca-Cambronero M."/>
            <person name="Asole G."/>
            <person name="Calvet F."/>
            <person name="Ruiz-Romero M."/>
            <person name="Marangio P."/>
            <person name="Guigo R."/>
            <person name="Rago D."/>
            <person name="Mirbahai L."/>
            <person name="Eastwood N."/>
            <person name="Colbourne J.K."/>
            <person name="Zhou J."/>
            <person name="Mallon E."/>
            <person name="Orsini L."/>
        </authorList>
    </citation>
    <scope>NUCLEOTIDE SEQUENCE [LARGE SCALE GENOMIC DNA]</scope>
    <source>
        <strain evidence="1">LRV0_1</strain>
    </source>
</reference>
<evidence type="ECO:0000313" key="1">
    <source>
        <dbReference type="EMBL" id="KAK4012708.1"/>
    </source>
</evidence>
<keyword evidence="2" id="KW-1185">Reference proteome</keyword>
<name>A0ABQ9ZIG1_9CRUS</name>
<comment type="caution">
    <text evidence="1">The sequence shown here is derived from an EMBL/GenBank/DDBJ whole genome shotgun (WGS) entry which is preliminary data.</text>
</comment>
<gene>
    <name evidence="1" type="ORF">OUZ56_024943</name>
</gene>
<proteinExistence type="predicted"/>
<dbReference type="Proteomes" id="UP001234178">
    <property type="component" value="Unassembled WGS sequence"/>
</dbReference>
<accession>A0ABQ9ZIG1</accession>
<protein>
    <submittedName>
        <fullName evidence="1">Uncharacterized protein</fullName>
    </submittedName>
</protein>
<organism evidence="1 2">
    <name type="scientific">Daphnia magna</name>
    <dbReference type="NCBI Taxonomy" id="35525"/>
    <lineage>
        <taxon>Eukaryota</taxon>
        <taxon>Metazoa</taxon>
        <taxon>Ecdysozoa</taxon>
        <taxon>Arthropoda</taxon>
        <taxon>Crustacea</taxon>
        <taxon>Branchiopoda</taxon>
        <taxon>Diplostraca</taxon>
        <taxon>Cladocera</taxon>
        <taxon>Anomopoda</taxon>
        <taxon>Daphniidae</taxon>
        <taxon>Daphnia</taxon>
    </lineage>
</organism>
<evidence type="ECO:0000313" key="2">
    <source>
        <dbReference type="Proteomes" id="UP001234178"/>
    </source>
</evidence>